<protein>
    <submittedName>
        <fullName evidence="1">Uncharacterized protein</fullName>
    </submittedName>
</protein>
<dbReference type="Proteomes" id="UP000215931">
    <property type="component" value="Unassembled WGS sequence"/>
</dbReference>
<organism evidence="1 2">
    <name type="scientific">Mesorhizobium wenxiniae</name>
    <dbReference type="NCBI Taxonomy" id="2014805"/>
    <lineage>
        <taxon>Bacteria</taxon>
        <taxon>Pseudomonadati</taxon>
        <taxon>Pseudomonadota</taxon>
        <taxon>Alphaproteobacteria</taxon>
        <taxon>Hyphomicrobiales</taxon>
        <taxon>Phyllobacteriaceae</taxon>
        <taxon>Mesorhizobium</taxon>
    </lineage>
</organism>
<evidence type="ECO:0000313" key="2">
    <source>
        <dbReference type="Proteomes" id="UP000215931"/>
    </source>
</evidence>
<accession>A0A271KG03</accession>
<evidence type="ECO:0000313" key="1">
    <source>
        <dbReference type="EMBL" id="PAP94097.1"/>
    </source>
</evidence>
<dbReference type="EMBL" id="NPKH01000023">
    <property type="protein sequence ID" value="PAP94097.1"/>
    <property type="molecule type" value="Genomic_DNA"/>
</dbReference>
<proteinExistence type="predicted"/>
<gene>
    <name evidence="1" type="ORF">CIT31_17275</name>
</gene>
<comment type="caution">
    <text evidence="1">The sequence shown here is derived from an EMBL/GenBank/DDBJ whole genome shotgun (WGS) entry which is preliminary data.</text>
</comment>
<keyword evidence="2" id="KW-1185">Reference proteome</keyword>
<reference evidence="1 2" key="1">
    <citation type="submission" date="2017-08" db="EMBL/GenBank/DDBJ databases">
        <title>Mesorhizobium wenxinae sp. nov., a novel rhizobial species isolated from root nodules of chickpea (Cicer arietinum L.).</title>
        <authorList>
            <person name="Zhang J."/>
        </authorList>
    </citation>
    <scope>NUCLEOTIDE SEQUENCE [LARGE SCALE GENOMIC DNA]</scope>
    <source>
        <strain evidence="2">WYCCWR 10019</strain>
    </source>
</reference>
<name>A0A271KG03_9HYPH</name>
<sequence>MIHGLFRPVPERFRSRRPARCVGHYRAGACHPLPANHSPPTHVALYPGTLGYEAVAMCLASPEVRARTDGVIAWAPPGRMKSSGLTTQQCLDSLSLRSKCREIEV</sequence>
<dbReference type="AlphaFoldDB" id="A0A271KG03"/>